<gene>
    <name evidence="1" type="ORF">C0068_03645</name>
</gene>
<dbReference type="AlphaFoldDB" id="A0A2S4HK54"/>
<reference evidence="1" key="1">
    <citation type="submission" date="2018-01" db="EMBL/GenBank/DDBJ databases">
        <authorList>
            <person name="Yu X.-D."/>
        </authorList>
    </citation>
    <scope>NUCLEOTIDE SEQUENCE</scope>
    <source>
        <strain evidence="1">ZX-21</strain>
    </source>
</reference>
<dbReference type="SUPFAM" id="SSF53756">
    <property type="entry name" value="UDP-Glycosyltransferase/glycogen phosphorylase"/>
    <property type="match status" value="1"/>
</dbReference>
<accession>A0A2S4HK54</accession>
<dbReference type="Pfam" id="PF06258">
    <property type="entry name" value="Mito_fiss_Elm1"/>
    <property type="match status" value="1"/>
</dbReference>
<comment type="caution">
    <text evidence="1">The sequence shown here is derived from an EMBL/GenBank/DDBJ whole genome shotgun (WGS) entry which is preliminary data.</text>
</comment>
<evidence type="ECO:0000313" key="1">
    <source>
        <dbReference type="EMBL" id="POP54363.1"/>
    </source>
</evidence>
<evidence type="ECO:0008006" key="3">
    <source>
        <dbReference type="Google" id="ProtNLM"/>
    </source>
</evidence>
<protein>
    <recommendedName>
        <fullName evidence="3">Nucleoside-diphosphate sugar epimerase</fullName>
    </recommendedName>
</protein>
<dbReference type="InterPro" id="IPR009367">
    <property type="entry name" value="Elm1-like"/>
</dbReference>
<organism evidence="1 2">
    <name type="scientific">Zhongshania marina</name>
    <dbReference type="NCBI Taxonomy" id="2304603"/>
    <lineage>
        <taxon>Bacteria</taxon>
        <taxon>Pseudomonadati</taxon>
        <taxon>Pseudomonadota</taxon>
        <taxon>Gammaproteobacteria</taxon>
        <taxon>Cellvibrionales</taxon>
        <taxon>Spongiibacteraceae</taxon>
        <taxon>Zhongshania</taxon>
    </lineage>
</organism>
<proteinExistence type="predicted"/>
<dbReference type="Proteomes" id="UP000237222">
    <property type="component" value="Unassembled WGS sequence"/>
</dbReference>
<sequence>MYTVIWRLGMKQFRILVLHDGKPGHLSQSYGLARMIASRCTRCDCEIISVRAVPRLKLLNRLLRRMAVNVNPLLRRMVFVFYRLEKMPIVPVDLVVSFGGNVVALNVAYSQLHGIPNALIGSAYTIPSRAIRAHLSLSGDLGDKNAVATTVVLCRVDQERCRQAGLALLQNSDRPLWTLLVGGNGSGYGYHDSDWHRLGAAVRALSEQYDIQWLISTSRRTGAAGVNILRRYMDDDICRAAIWYEGDVSEPLDAYLGAASQIFCTEDSLSMVSEAVAMDKPVITLRPTESLPTRAHSKALNYMAEVRLIERLDFSVLPYYRPRYCLPEKSYSAHLDEIFTRIIALGAVNELVRSPAPKYVVPHSVQPV</sequence>
<evidence type="ECO:0000313" key="2">
    <source>
        <dbReference type="Proteomes" id="UP000237222"/>
    </source>
</evidence>
<dbReference type="EMBL" id="PQGG01000007">
    <property type="protein sequence ID" value="POP54363.1"/>
    <property type="molecule type" value="Genomic_DNA"/>
</dbReference>
<name>A0A2S4HK54_9GAMM</name>